<feature type="non-terminal residue" evidence="2">
    <location>
        <position position="1"/>
    </location>
</feature>
<feature type="transmembrane region" description="Helical" evidence="1">
    <location>
        <begin position="14"/>
        <end position="32"/>
    </location>
</feature>
<evidence type="ECO:0000256" key="1">
    <source>
        <dbReference type="SAM" id="Phobius"/>
    </source>
</evidence>
<reference evidence="2" key="1">
    <citation type="submission" date="2016-05" db="EMBL/GenBank/DDBJ databases">
        <authorList>
            <person name="Lavstsen T."/>
            <person name="Jespersen J.S."/>
        </authorList>
    </citation>
    <scope>NUCLEOTIDE SEQUENCE</scope>
    <source>
        <tissue evidence="2">Brain</tissue>
    </source>
</reference>
<proteinExistence type="predicted"/>
<keyword evidence="1" id="KW-0472">Membrane</keyword>
<name>A0A1A8MUU9_9TELE</name>
<dbReference type="AlphaFoldDB" id="A0A1A8MUU9"/>
<dbReference type="EMBL" id="HAEF01019459">
    <property type="protein sequence ID" value="SBR60618.1"/>
    <property type="molecule type" value="Transcribed_RNA"/>
</dbReference>
<evidence type="ECO:0000313" key="2">
    <source>
        <dbReference type="EMBL" id="SBR60618.1"/>
    </source>
</evidence>
<sequence>PQNSTTLSNVHQCYVLLCLQVLHILFIWFVTWQI</sequence>
<keyword evidence="1" id="KW-1133">Transmembrane helix</keyword>
<keyword evidence="1" id="KW-0812">Transmembrane</keyword>
<organism evidence="2">
    <name type="scientific">Nothobranchius pienaari</name>
    <dbReference type="NCBI Taxonomy" id="704102"/>
    <lineage>
        <taxon>Eukaryota</taxon>
        <taxon>Metazoa</taxon>
        <taxon>Chordata</taxon>
        <taxon>Craniata</taxon>
        <taxon>Vertebrata</taxon>
        <taxon>Euteleostomi</taxon>
        <taxon>Actinopterygii</taxon>
        <taxon>Neopterygii</taxon>
        <taxon>Teleostei</taxon>
        <taxon>Neoteleostei</taxon>
        <taxon>Acanthomorphata</taxon>
        <taxon>Ovalentaria</taxon>
        <taxon>Atherinomorphae</taxon>
        <taxon>Cyprinodontiformes</taxon>
        <taxon>Nothobranchiidae</taxon>
        <taxon>Nothobranchius</taxon>
    </lineage>
</organism>
<accession>A0A1A8MUU9</accession>
<protein>
    <submittedName>
        <fullName evidence="2">Uncharacterized protein</fullName>
    </submittedName>
</protein>
<reference evidence="2" key="2">
    <citation type="submission" date="2016-06" db="EMBL/GenBank/DDBJ databases">
        <title>The genome of a short-lived fish provides insights into sex chromosome evolution and the genetic control of aging.</title>
        <authorList>
            <person name="Reichwald K."/>
            <person name="Felder M."/>
            <person name="Petzold A."/>
            <person name="Koch P."/>
            <person name="Groth M."/>
            <person name="Platzer M."/>
        </authorList>
    </citation>
    <scope>NUCLEOTIDE SEQUENCE</scope>
    <source>
        <tissue evidence="2">Brain</tissue>
    </source>
</reference>
<gene>
    <name evidence="2" type="primary">CT583712.1</name>
</gene>